<evidence type="ECO:0000256" key="1">
    <source>
        <dbReference type="SAM" id="MobiDB-lite"/>
    </source>
</evidence>
<reference evidence="2" key="1">
    <citation type="journal article" date="2015" name="Nature">
        <title>Complex archaea that bridge the gap between prokaryotes and eukaryotes.</title>
        <authorList>
            <person name="Spang A."/>
            <person name="Saw J.H."/>
            <person name="Jorgensen S.L."/>
            <person name="Zaremba-Niedzwiedzka K."/>
            <person name="Martijn J."/>
            <person name="Lind A.E."/>
            <person name="van Eijk R."/>
            <person name="Schleper C."/>
            <person name="Guy L."/>
            <person name="Ettema T.J."/>
        </authorList>
    </citation>
    <scope>NUCLEOTIDE SEQUENCE</scope>
</reference>
<name>A0A0F8ZU16_9ZZZZ</name>
<organism evidence="2">
    <name type="scientific">marine sediment metagenome</name>
    <dbReference type="NCBI Taxonomy" id="412755"/>
    <lineage>
        <taxon>unclassified sequences</taxon>
        <taxon>metagenomes</taxon>
        <taxon>ecological metagenomes</taxon>
    </lineage>
</organism>
<sequence>MQEVRHDGSEALTEGATMEDFDRAMKDERNASVALHKPGAVFKSKGRTLQVMNEGRLKELRRQKRKSQKAARKRNRGR</sequence>
<accession>A0A0F8ZU16</accession>
<feature type="region of interest" description="Disordered" evidence="1">
    <location>
        <begin position="44"/>
        <end position="78"/>
    </location>
</feature>
<dbReference type="EMBL" id="LAZR01058433">
    <property type="protein sequence ID" value="KKK69904.1"/>
    <property type="molecule type" value="Genomic_DNA"/>
</dbReference>
<proteinExistence type="predicted"/>
<feature type="compositionally biased region" description="Basic residues" evidence="1">
    <location>
        <begin position="61"/>
        <end position="78"/>
    </location>
</feature>
<comment type="caution">
    <text evidence="2">The sequence shown here is derived from an EMBL/GenBank/DDBJ whole genome shotgun (WGS) entry which is preliminary data.</text>
</comment>
<protein>
    <submittedName>
        <fullName evidence="2">Uncharacterized protein</fullName>
    </submittedName>
</protein>
<dbReference type="AlphaFoldDB" id="A0A0F8ZU16"/>
<gene>
    <name evidence="2" type="ORF">LCGC14_2929380</name>
</gene>
<evidence type="ECO:0000313" key="2">
    <source>
        <dbReference type="EMBL" id="KKK69904.1"/>
    </source>
</evidence>
<feature type="region of interest" description="Disordered" evidence="1">
    <location>
        <begin position="1"/>
        <end position="23"/>
    </location>
</feature>